<dbReference type="InterPro" id="IPR036779">
    <property type="entry name" value="LysM_dom_sf"/>
</dbReference>
<dbReference type="Gene3D" id="3.10.350.10">
    <property type="entry name" value="LysM domain"/>
    <property type="match status" value="1"/>
</dbReference>
<feature type="domain" description="LysM" evidence="1">
    <location>
        <begin position="269"/>
        <end position="315"/>
    </location>
</feature>
<dbReference type="Pfam" id="PF01476">
    <property type="entry name" value="LysM"/>
    <property type="match status" value="1"/>
</dbReference>
<proteinExistence type="predicted"/>
<dbReference type="SUPFAM" id="SSF54106">
    <property type="entry name" value="LysM domain"/>
    <property type="match status" value="1"/>
</dbReference>
<evidence type="ECO:0000313" key="3">
    <source>
        <dbReference type="Proteomes" id="UP000525923"/>
    </source>
</evidence>
<sequence length="319" mass="34610">MSSMTKRQKETALIVLAAVFLLALAAYSYFMVYAPARDGALQAEQSLSSERDVLMALQTQIKELPEGEKISTSELQQKVSIEPLSELIVLQIEQAELLSNSLVTNIAITEEPVVLPVPVEGLENLQEVQTTVSIEVADYKNITSFIKEIEAMDRILIVDSIDFGALEEVTTADQERELIEVTLGFSAYFRPDLIALLDTLPKVDAPPPAGKVNPLAQNDGTDLSAPDEAVPAEEAAVDVEVDVDVDIEEDSAAVPAEPNPNVAGAQTAGYHKVQKGDTLFSIAVQYFNSRDGEALIQQANGKTDKTVMLGETLIIPERR</sequence>
<evidence type="ECO:0000313" key="2">
    <source>
        <dbReference type="EMBL" id="MBB5180737.1"/>
    </source>
</evidence>
<dbReference type="RefSeq" id="WP_158290560.1">
    <property type="nucleotide sequence ID" value="NZ_JACHHE010000005.1"/>
</dbReference>
<protein>
    <submittedName>
        <fullName evidence="2">Type IV pilus assembly protein PilO</fullName>
    </submittedName>
</protein>
<dbReference type="OrthoDB" id="2427034at2"/>
<accession>A0A7W8CUZ4</accession>
<dbReference type="PROSITE" id="PS51782">
    <property type="entry name" value="LYSM"/>
    <property type="match status" value="1"/>
</dbReference>
<dbReference type="Proteomes" id="UP000525923">
    <property type="component" value="Unassembled WGS sequence"/>
</dbReference>
<dbReference type="CDD" id="cd00118">
    <property type="entry name" value="LysM"/>
    <property type="match status" value="1"/>
</dbReference>
<reference evidence="2 3" key="1">
    <citation type="submission" date="2020-08" db="EMBL/GenBank/DDBJ databases">
        <title>Genomic Encyclopedia of Type Strains, Phase IV (KMG-IV): sequencing the most valuable type-strain genomes for metagenomic binning, comparative biology and taxonomic classification.</title>
        <authorList>
            <person name="Goeker M."/>
        </authorList>
    </citation>
    <scope>NUCLEOTIDE SEQUENCE [LARGE SCALE GENOMIC DNA]</scope>
    <source>
        <strain evidence="2 3">DSM 15895</strain>
    </source>
</reference>
<organism evidence="2 3">
    <name type="scientific">Planococcus koreensis</name>
    <dbReference type="NCBI Taxonomy" id="112331"/>
    <lineage>
        <taxon>Bacteria</taxon>
        <taxon>Bacillati</taxon>
        <taxon>Bacillota</taxon>
        <taxon>Bacilli</taxon>
        <taxon>Bacillales</taxon>
        <taxon>Caryophanaceae</taxon>
        <taxon>Planococcus</taxon>
    </lineage>
</organism>
<name>A0A7W8CUZ4_9BACL</name>
<dbReference type="EMBL" id="JACHHE010000005">
    <property type="protein sequence ID" value="MBB5180737.1"/>
    <property type="molecule type" value="Genomic_DNA"/>
</dbReference>
<dbReference type="AlphaFoldDB" id="A0A7W8CUZ4"/>
<dbReference type="SMART" id="SM00257">
    <property type="entry name" value="LysM"/>
    <property type="match status" value="1"/>
</dbReference>
<gene>
    <name evidence="2" type="ORF">HNQ44_002166</name>
</gene>
<evidence type="ECO:0000259" key="1">
    <source>
        <dbReference type="PROSITE" id="PS51782"/>
    </source>
</evidence>
<keyword evidence="3" id="KW-1185">Reference proteome</keyword>
<dbReference type="InterPro" id="IPR018392">
    <property type="entry name" value="LysM"/>
</dbReference>
<comment type="caution">
    <text evidence="2">The sequence shown here is derived from an EMBL/GenBank/DDBJ whole genome shotgun (WGS) entry which is preliminary data.</text>
</comment>